<dbReference type="GO" id="GO:0004252">
    <property type="term" value="F:serine-type endopeptidase activity"/>
    <property type="evidence" value="ECO:0007669"/>
    <property type="project" value="InterPro"/>
</dbReference>
<evidence type="ECO:0000256" key="3">
    <source>
        <dbReference type="PIRSR" id="PIRSR600223-1"/>
    </source>
</evidence>
<organism evidence="7 8">
    <name type="scientific">Pseudonocardia endophytica</name>
    <dbReference type="NCBI Taxonomy" id="401976"/>
    <lineage>
        <taxon>Bacteria</taxon>
        <taxon>Bacillati</taxon>
        <taxon>Actinomycetota</taxon>
        <taxon>Actinomycetes</taxon>
        <taxon>Pseudonocardiales</taxon>
        <taxon>Pseudonocardiaceae</taxon>
        <taxon>Pseudonocardia</taxon>
    </lineage>
</organism>
<sequence>MSSSDTVRLTAESRTAGGRSAGGGGGTRDRGRHRHRHRHRRRRRRLPFWAELPLLLLVAAAVTVLVQGFVVRIFVVPSGSMERTLHGCPGCDNDRVAVDKLGYRFTDPAPGDVVVFRGPAAWVSNGEVSTSRPKDPVVRTLLEIYAYASLSEPYEKDFVKRVVAVGGQTVSCCDPENRVVVDGKPVAEPYVYLQPGGPPRQAPFDPVTLGPGQIWAMGDNRNNSADSREHGPITTADVIGKVRFVVLPVDRWRSVDG</sequence>
<dbReference type="SUPFAM" id="SSF51306">
    <property type="entry name" value="LexA/Signal peptidase"/>
    <property type="match status" value="1"/>
</dbReference>
<comment type="caution">
    <text evidence="7">The sequence shown here is derived from an EMBL/GenBank/DDBJ whole genome shotgun (WGS) entry which is preliminary data.</text>
</comment>
<evidence type="ECO:0000256" key="5">
    <source>
        <dbReference type="SAM" id="MobiDB-lite"/>
    </source>
</evidence>
<dbReference type="OrthoDB" id="9815782at2"/>
<gene>
    <name evidence="7" type="ORF">EV378_4887</name>
</gene>
<feature type="compositionally biased region" description="Basic residues" evidence="5">
    <location>
        <begin position="30"/>
        <end position="40"/>
    </location>
</feature>
<keyword evidence="4" id="KW-0645">Protease</keyword>
<evidence type="ECO:0000256" key="1">
    <source>
        <dbReference type="ARBA" id="ARBA00004401"/>
    </source>
</evidence>
<dbReference type="InterPro" id="IPR000223">
    <property type="entry name" value="Pept_S26A_signal_pept_1"/>
</dbReference>
<dbReference type="RefSeq" id="WP_132429732.1">
    <property type="nucleotide sequence ID" value="NZ_SMFZ01000002.1"/>
</dbReference>
<keyword evidence="4" id="KW-0378">Hydrolase</keyword>
<dbReference type="EC" id="3.4.21.89" evidence="4"/>
<dbReference type="Proteomes" id="UP000295560">
    <property type="component" value="Unassembled WGS sequence"/>
</dbReference>
<reference evidence="7 8" key="1">
    <citation type="submission" date="2019-03" db="EMBL/GenBank/DDBJ databases">
        <title>Sequencing the genomes of 1000 actinobacteria strains.</title>
        <authorList>
            <person name="Klenk H.-P."/>
        </authorList>
    </citation>
    <scope>NUCLEOTIDE SEQUENCE [LARGE SCALE GENOMIC DNA]</scope>
    <source>
        <strain evidence="7 8">DSM 44969</strain>
    </source>
</reference>
<dbReference type="EMBL" id="SMFZ01000002">
    <property type="protein sequence ID" value="TCK20921.1"/>
    <property type="molecule type" value="Genomic_DNA"/>
</dbReference>
<evidence type="ECO:0000259" key="6">
    <source>
        <dbReference type="Pfam" id="PF10502"/>
    </source>
</evidence>
<dbReference type="AlphaFoldDB" id="A0A4R1HIX6"/>
<dbReference type="GO" id="GO:0006465">
    <property type="term" value="P:signal peptide processing"/>
    <property type="evidence" value="ECO:0007669"/>
    <property type="project" value="InterPro"/>
</dbReference>
<protein>
    <recommendedName>
        <fullName evidence="4">Signal peptidase I</fullName>
        <ecNumber evidence="4">3.4.21.89</ecNumber>
    </recommendedName>
</protein>
<dbReference type="Gene3D" id="2.10.109.10">
    <property type="entry name" value="Umud Fragment, subunit A"/>
    <property type="match status" value="1"/>
</dbReference>
<keyword evidence="4" id="KW-0472">Membrane</keyword>
<evidence type="ECO:0000313" key="8">
    <source>
        <dbReference type="Proteomes" id="UP000295560"/>
    </source>
</evidence>
<evidence type="ECO:0000313" key="7">
    <source>
        <dbReference type="EMBL" id="TCK20921.1"/>
    </source>
</evidence>
<proteinExistence type="inferred from homology"/>
<evidence type="ECO:0000256" key="4">
    <source>
        <dbReference type="RuleBase" id="RU362042"/>
    </source>
</evidence>
<dbReference type="GO" id="GO:0005886">
    <property type="term" value="C:plasma membrane"/>
    <property type="evidence" value="ECO:0007669"/>
    <property type="project" value="UniProtKB-SubCell"/>
</dbReference>
<dbReference type="Pfam" id="PF10502">
    <property type="entry name" value="Peptidase_S26"/>
    <property type="match status" value="1"/>
</dbReference>
<dbReference type="PANTHER" id="PTHR43390">
    <property type="entry name" value="SIGNAL PEPTIDASE I"/>
    <property type="match status" value="1"/>
</dbReference>
<dbReference type="NCBIfam" id="TIGR02227">
    <property type="entry name" value="sigpep_I_bact"/>
    <property type="match status" value="1"/>
</dbReference>
<dbReference type="GO" id="GO:0009003">
    <property type="term" value="F:signal peptidase activity"/>
    <property type="evidence" value="ECO:0007669"/>
    <property type="project" value="UniProtKB-EC"/>
</dbReference>
<dbReference type="PRINTS" id="PR00727">
    <property type="entry name" value="LEADERPTASE"/>
</dbReference>
<evidence type="ECO:0000256" key="2">
    <source>
        <dbReference type="ARBA" id="ARBA00009370"/>
    </source>
</evidence>
<name>A0A4R1HIX6_PSEEN</name>
<keyword evidence="4" id="KW-1133">Transmembrane helix</keyword>
<comment type="similarity">
    <text evidence="2 4">Belongs to the peptidase S26 family.</text>
</comment>
<keyword evidence="8" id="KW-1185">Reference proteome</keyword>
<dbReference type="CDD" id="cd06530">
    <property type="entry name" value="S26_SPase_I"/>
    <property type="match status" value="1"/>
</dbReference>
<comment type="catalytic activity">
    <reaction evidence="4">
        <text>Cleavage of hydrophobic, N-terminal signal or leader sequences from secreted and periplasmic proteins.</text>
        <dbReference type="EC" id="3.4.21.89"/>
    </reaction>
</comment>
<dbReference type="PANTHER" id="PTHR43390:SF1">
    <property type="entry name" value="CHLOROPLAST PROCESSING PEPTIDASE"/>
    <property type="match status" value="1"/>
</dbReference>
<dbReference type="InterPro" id="IPR036286">
    <property type="entry name" value="LexA/Signal_pep-like_sf"/>
</dbReference>
<feature type="transmembrane region" description="Helical" evidence="4">
    <location>
        <begin position="48"/>
        <end position="75"/>
    </location>
</feature>
<keyword evidence="4" id="KW-0812">Transmembrane</keyword>
<accession>A0A4R1HIX6</accession>
<dbReference type="InterPro" id="IPR019533">
    <property type="entry name" value="Peptidase_S26"/>
</dbReference>
<feature type="active site" evidence="3">
    <location>
        <position position="80"/>
    </location>
</feature>
<feature type="region of interest" description="Disordered" evidence="5">
    <location>
        <begin position="1"/>
        <end position="40"/>
    </location>
</feature>
<feature type="active site" evidence="3">
    <location>
        <position position="160"/>
    </location>
</feature>
<feature type="domain" description="Peptidase S26" evidence="6">
    <location>
        <begin position="51"/>
        <end position="246"/>
    </location>
</feature>
<comment type="subcellular location">
    <subcellularLocation>
        <location evidence="1">Cell membrane</location>
        <topology evidence="1">Single-pass type II membrane protein</topology>
    </subcellularLocation>
    <subcellularLocation>
        <location evidence="4">Membrane</location>
        <topology evidence="4">Single-pass type II membrane protein</topology>
    </subcellularLocation>
</comment>